<evidence type="ECO:0000256" key="1">
    <source>
        <dbReference type="SAM" id="MobiDB-lite"/>
    </source>
</evidence>
<feature type="region of interest" description="Disordered" evidence="1">
    <location>
        <begin position="1"/>
        <end position="54"/>
    </location>
</feature>
<name>A0A6A6ZQX1_9PLEO</name>
<protein>
    <submittedName>
        <fullName evidence="2">Uncharacterized protein</fullName>
    </submittedName>
</protein>
<evidence type="ECO:0000313" key="2">
    <source>
        <dbReference type="EMBL" id="KAF2822665.1"/>
    </source>
</evidence>
<feature type="compositionally biased region" description="Basic and acidic residues" evidence="1">
    <location>
        <begin position="30"/>
        <end position="40"/>
    </location>
</feature>
<evidence type="ECO:0000313" key="3">
    <source>
        <dbReference type="Proteomes" id="UP000799424"/>
    </source>
</evidence>
<keyword evidence="3" id="KW-1185">Reference proteome</keyword>
<dbReference type="EMBL" id="MU006234">
    <property type="protein sequence ID" value="KAF2822665.1"/>
    <property type="molecule type" value="Genomic_DNA"/>
</dbReference>
<sequence>MSESKTTKSFDMRSPSDTELPPILSASELSDVRLRQDRLRKGTGPELGSPDISPFAPDYTPKLSDLLANLSVVETGAVLEYINQWQDSSSNGRDPSKNSSIQTEYLSSMNAYHSMLPIWLKAPECDEGVKRVLYRNHVLMYDWGMAYRVPEGQLDQLPDGADDLFETIHAFLLEISDILLERIPRL</sequence>
<organism evidence="2 3">
    <name type="scientific">Ophiobolus disseminans</name>
    <dbReference type="NCBI Taxonomy" id="1469910"/>
    <lineage>
        <taxon>Eukaryota</taxon>
        <taxon>Fungi</taxon>
        <taxon>Dikarya</taxon>
        <taxon>Ascomycota</taxon>
        <taxon>Pezizomycotina</taxon>
        <taxon>Dothideomycetes</taxon>
        <taxon>Pleosporomycetidae</taxon>
        <taxon>Pleosporales</taxon>
        <taxon>Pleosporineae</taxon>
        <taxon>Phaeosphaeriaceae</taxon>
        <taxon>Ophiobolus</taxon>
    </lineage>
</organism>
<feature type="compositionally biased region" description="Basic and acidic residues" evidence="1">
    <location>
        <begin position="1"/>
        <end position="16"/>
    </location>
</feature>
<dbReference type="Proteomes" id="UP000799424">
    <property type="component" value="Unassembled WGS sequence"/>
</dbReference>
<accession>A0A6A6ZQX1</accession>
<dbReference type="AlphaFoldDB" id="A0A6A6ZQX1"/>
<proteinExistence type="predicted"/>
<gene>
    <name evidence="2" type="ORF">CC86DRAFT_81272</name>
</gene>
<reference evidence="2" key="1">
    <citation type="journal article" date="2020" name="Stud. Mycol.">
        <title>101 Dothideomycetes genomes: a test case for predicting lifestyles and emergence of pathogens.</title>
        <authorList>
            <person name="Haridas S."/>
            <person name="Albert R."/>
            <person name="Binder M."/>
            <person name="Bloem J."/>
            <person name="Labutti K."/>
            <person name="Salamov A."/>
            <person name="Andreopoulos B."/>
            <person name="Baker S."/>
            <person name="Barry K."/>
            <person name="Bills G."/>
            <person name="Bluhm B."/>
            <person name="Cannon C."/>
            <person name="Castanera R."/>
            <person name="Culley D."/>
            <person name="Daum C."/>
            <person name="Ezra D."/>
            <person name="Gonzalez J."/>
            <person name="Henrissat B."/>
            <person name="Kuo A."/>
            <person name="Liang C."/>
            <person name="Lipzen A."/>
            <person name="Lutzoni F."/>
            <person name="Magnuson J."/>
            <person name="Mondo S."/>
            <person name="Nolan M."/>
            <person name="Ohm R."/>
            <person name="Pangilinan J."/>
            <person name="Park H.-J."/>
            <person name="Ramirez L."/>
            <person name="Alfaro M."/>
            <person name="Sun H."/>
            <person name="Tritt A."/>
            <person name="Yoshinaga Y."/>
            <person name="Zwiers L.-H."/>
            <person name="Turgeon B."/>
            <person name="Goodwin S."/>
            <person name="Spatafora J."/>
            <person name="Crous P."/>
            <person name="Grigoriev I."/>
        </authorList>
    </citation>
    <scope>NUCLEOTIDE SEQUENCE</scope>
    <source>
        <strain evidence="2">CBS 113818</strain>
    </source>
</reference>